<evidence type="ECO:0000313" key="6">
    <source>
        <dbReference type="EMBL" id="GLR13565.1"/>
    </source>
</evidence>
<dbReference type="PANTHER" id="PTHR45138">
    <property type="entry name" value="REGULATORY COMPONENTS OF SENSORY TRANSDUCTION SYSTEM"/>
    <property type="match status" value="1"/>
</dbReference>
<dbReference type="InterPro" id="IPR000160">
    <property type="entry name" value="GGDEF_dom"/>
</dbReference>
<sequence>MSCPPAELQKKYEAMRATWGAYRATPRFEQFVEFAVILSSFAEFLHAKGLSGLHQIARDIEQQSLALFGDEHTHPIADGALQELESRVEGLCARAASFIEHSTRPIEDRRAGHDSEPAADLSPGRRVWFIGDDLDAWRDLISQLGYFGIKAEGYNWTKLPANDDEPTTLLLDMTGIAIGIASQHMQKLRTRFAASNLLGLNIDADFSSMQAALGAGCDFCFARGTPLPAIMAKIIELHASEEEEAYRVLVVEDSLTASKLIQRTLAENGIESQAIAQPREVLNALKRYQPDLILMDMYMPGCTGVEAARVIRQHPEFLSVPIVYLSGETDVGLQVDALRLGGDHFLTKPFNPVILNAIVKSKIERYRLLRRSMFHDSLTGLLNHTSSKQRLDAAVNAAANEHDALAVAMIDIDHFKRVNDSYGHPVGDQIIRSLAWLLKQRLRKTDIVGRYGGEEFLVALPGANASQAFQILDRIRRDFGQIKHPFNETWFNTTFSSGVSQFPTIPSGEALVKDADEALYEAKRAGRDRVVIHA</sequence>
<dbReference type="InterPro" id="IPR029787">
    <property type="entry name" value="Nucleotide_cyclase"/>
</dbReference>
<dbReference type="NCBIfam" id="TIGR00254">
    <property type="entry name" value="GGDEF"/>
    <property type="match status" value="1"/>
</dbReference>
<dbReference type="PROSITE" id="PS50110">
    <property type="entry name" value="RESPONSE_REGULATORY"/>
    <property type="match status" value="1"/>
</dbReference>
<feature type="domain" description="GGDEF" evidence="5">
    <location>
        <begin position="403"/>
        <end position="534"/>
    </location>
</feature>
<evidence type="ECO:0000259" key="4">
    <source>
        <dbReference type="PROSITE" id="PS50110"/>
    </source>
</evidence>
<dbReference type="Pfam" id="PF00072">
    <property type="entry name" value="Response_reg"/>
    <property type="match status" value="1"/>
</dbReference>
<name>A0ABQ5YEY6_9NEIS</name>
<dbReference type="PROSITE" id="PS50887">
    <property type="entry name" value="GGDEF"/>
    <property type="match status" value="1"/>
</dbReference>
<dbReference type="Gene3D" id="3.30.70.270">
    <property type="match status" value="1"/>
</dbReference>
<dbReference type="SMART" id="SM00267">
    <property type="entry name" value="GGDEF"/>
    <property type="match status" value="1"/>
</dbReference>
<organism evidence="6 7">
    <name type="scientific">Chitinimonas prasina</name>
    <dbReference type="NCBI Taxonomy" id="1434937"/>
    <lineage>
        <taxon>Bacteria</taxon>
        <taxon>Pseudomonadati</taxon>
        <taxon>Pseudomonadota</taxon>
        <taxon>Betaproteobacteria</taxon>
        <taxon>Neisseriales</taxon>
        <taxon>Chitinibacteraceae</taxon>
        <taxon>Chitinimonas</taxon>
    </lineage>
</organism>
<dbReference type="Gene3D" id="3.40.50.2300">
    <property type="match status" value="1"/>
</dbReference>
<accession>A0ABQ5YEY6</accession>
<keyword evidence="7" id="KW-1185">Reference proteome</keyword>
<dbReference type="CDD" id="cd01949">
    <property type="entry name" value="GGDEF"/>
    <property type="match status" value="1"/>
</dbReference>
<evidence type="ECO:0000259" key="5">
    <source>
        <dbReference type="PROSITE" id="PS50887"/>
    </source>
</evidence>
<dbReference type="RefSeq" id="WP_284196662.1">
    <property type="nucleotide sequence ID" value="NZ_BSOG01000002.1"/>
</dbReference>
<dbReference type="SMART" id="SM00448">
    <property type="entry name" value="REC"/>
    <property type="match status" value="1"/>
</dbReference>
<dbReference type="SUPFAM" id="SSF55073">
    <property type="entry name" value="Nucleotide cyclase"/>
    <property type="match status" value="1"/>
</dbReference>
<comment type="catalytic activity">
    <reaction evidence="2">
        <text>2 GTP = 3',3'-c-di-GMP + 2 diphosphate</text>
        <dbReference type="Rhea" id="RHEA:24898"/>
        <dbReference type="ChEBI" id="CHEBI:33019"/>
        <dbReference type="ChEBI" id="CHEBI:37565"/>
        <dbReference type="ChEBI" id="CHEBI:58805"/>
        <dbReference type="EC" id="2.7.7.65"/>
    </reaction>
</comment>
<comment type="caution">
    <text evidence="6">The sequence shown here is derived from an EMBL/GenBank/DDBJ whole genome shotgun (WGS) entry which is preliminary data.</text>
</comment>
<dbReference type="InterPro" id="IPR001789">
    <property type="entry name" value="Sig_transdc_resp-reg_receiver"/>
</dbReference>
<dbReference type="EC" id="2.7.7.65" evidence="1"/>
<proteinExistence type="predicted"/>
<protein>
    <recommendedName>
        <fullName evidence="1">diguanylate cyclase</fullName>
        <ecNumber evidence="1">2.7.7.65</ecNumber>
    </recommendedName>
</protein>
<gene>
    <name evidence="6" type="ORF">GCM10007907_23550</name>
</gene>
<dbReference type="InterPro" id="IPR050469">
    <property type="entry name" value="Diguanylate_Cyclase"/>
</dbReference>
<dbReference type="SUPFAM" id="SSF52172">
    <property type="entry name" value="CheY-like"/>
    <property type="match status" value="1"/>
</dbReference>
<dbReference type="InterPro" id="IPR043128">
    <property type="entry name" value="Rev_trsase/Diguanyl_cyclase"/>
</dbReference>
<keyword evidence="3" id="KW-0597">Phosphoprotein</keyword>
<dbReference type="Pfam" id="PF00990">
    <property type="entry name" value="GGDEF"/>
    <property type="match status" value="1"/>
</dbReference>
<dbReference type="InterPro" id="IPR011006">
    <property type="entry name" value="CheY-like_superfamily"/>
</dbReference>
<evidence type="ECO:0000313" key="7">
    <source>
        <dbReference type="Proteomes" id="UP001156706"/>
    </source>
</evidence>
<dbReference type="PANTHER" id="PTHR45138:SF9">
    <property type="entry name" value="DIGUANYLATE CYCLASE DGCM-RELATED"/>
    <property type="match status" value="1"/>
</dbReference>
<feature type="domain" description="Response regulatory" evidence="4">
    <location>
        <begin position="247"/>
        <end position="363"/>
    </location>
</feature>
<dbReference type="EMBL" id="BSOG01000002">
    <property type="protein sequence ID" value="GLR13565.1"/>
    <property type="molecule type" value="Genomic_DNA"/>
</dbReference>
<dbReference type="Proteomes" id="UP001156706">
    <property type="component" value="Unassembled WGS sequence"/>
</dbReference>
<evidence type="ECO:0000256" key="3">
    <source>
        <dbReference type="PROSITE-ProRule" id="PRU00169"/>
    </source>
</evidence>
<reference evidence="7" key="1">
    <citation type="journal article" date="2019" name="Int. J. Syst. Evol. Microbiol.">
        <title>The Global Catalogue of Microorganisms (GCM) 10K type strain sequencing project: providing services to taxonomists for standard genome sequencing and annotation.</title>
        <authorList>
            <consortium name="The Broad Institute Genomics Platform"/>
            <consortium name="The Broad Institute Genome Sequencing Center for Infectious Disease"/>
            <person name="Wu L."/>
            <person name="Ma J."/>
        </authorList>
    </citation>
    <scope>NUCLEOTIDE SEQUENCE [LARGE SCALE GENOMIC DNA]</scope>
    <source>
        <strain evidence="7">NBRC 110044</strain>
    </source>
</reference>
<evidence type="ECO:0000256" key="1">
    <source>
        <dbReference type="ARBA" id="ARBA00012528"/>
    </source>
</evidence>
<dbReference type="CDD" id="cd17546">
    <property type="entry name" value="REC_hyHK_CKI1_RcsC-like"/>
    <property type="match status" value="1"/>
</dbReference>
<feature type="modified residue" description="4-aspartylphosphate" evidence="3">
    <location>
        <position position="296"/>
    </location>
</feature>
<evidence type="ECO:0000256" key="2">
    <source>
        <dbReference type="ARBA" id="ARBA00034247"/>
    </source>
</evidence>